<gene>
    <name evidence="2" type="ORF">METZ01_LOCUS291700</name>
</gene>
<protein>
    <recommendedName>
        <fullName evidence="1">SWIM-type domain-containing protein</fullName>
    </recommendedName>
</protein>
<organism evidence="2">
    <name type="scientific">marine metagenome</name>
    <dbReference type="NCBI Taxonomy" id="408172"/>
    <lineage>
        <taxon>unclassified sequences</taxon>
        <taxon>metagenomes</taxon>
        <taxon>ecological metagenomes</taxon>
    </lineage>
</organism>
<dbReference type="PROSITE" id="PS50966">
    <property type="entry name" value="ZF_SWIM"/>
    <property type="match status" value="1"/>
</dbReference>
<feature type="domain" description="SWIM-type" evidence="1">
    <location>
        <begin position="27"/>
        <end position="71"/>
    </location>
</feature>
<proteinExistence type="predicted"/>
<dbReference type="EMBL" id="UINC01088533">
    <property type="protein sequence ID" value="SVC38846.1"/>
    <property type="molecule type" value="Genomic_DNA"/>
</dbReference>
<dbReference type="AlphaFoldDB" id="A0A382LQK9"/>
<dbReference type="InterPro" id="IPR007527">
    <property type="entry name" value="Znf_SWIM"/>
</dbReference>
<dbReference type="GO" id="GO:0008270">
    <property type="term" value="F:zinc ion binding"/>
    <property type="evidence" value="ECO:0007669"/>
    <property type="project" value="InterPro"/>
</dbReference>
<reference evidence="2" key="1">
    <citation type="submission" date="2018-05" db="EMBL/GenBank/DDBJ databases">
        <authorList>
            <person name="Lanie J.A."/>
            <person name="Ng W.-L."/>
            <person name="Kazmierczak K.M."/>
            <person name="Andrzejewski T.M."/>
            <person name="Davidsen T.M."/>
            <person name="Wayne K.J."/>
            <person name="Tettelin H."/>
            <person name="Glass J.I."/>
            <person name="Rusch D."/>
            <person name="Podicherti R."/>
            <person name="Tsui H.-C.T."/>
            <person name="Winkler M.E."/>
        </authorList>
    </citation>
    <scope>NUCLEOTIDE SEQUENCE</scope>
</reference>
<sequence>MDSGLIGKIEKSKWYAQDPTRITLLKFTVLFRGDHSDHALTYNNGFWHCECAFYASHHTCSHTMAIDLQFGAMLTSGSPVPS</sequence>
<evidence type="ECO:0000259" key="1">
    <source>
        <dbReference type="PROSITE" id="PS50966"/>
    </source>
</evidence>
<name>A0A382LQK9_9ZZZZ</name>
<evidence type="ECO:0000313" key="2">
    <source>
        <dbReference type="EMBL" id="SVC38846.1"/>
    </source>
</evidence>
<accession>A0A382LQK9</accession>